<keyword evidence="1" id="KW-0175">Coiled coil</keyword>
<dbReference type="STRING" id="121845.A0A1S3DSH4"/>
<dbReference type="InterPro" id="IPR049885">
    <property type="entry name" value="MTCL1-3"/>
</dbReference>
<dbReference type="RefSeq" id="XP_008487127.1">
    <property type="nucleotide sequence ID" value="XM_008488905.1"/>
</dbReference>
<dbReference type="Gene3D" id="1.10.287.1490">
    <property type="match status" value="1"/>
</dbReference>
<feature type="coiled-coil region" evidence="1">
    <location>
        <begin position="159"/>
        <end position="238"/>
    </location>
</feature>
<organism evidence="3 4">
    <name type="scientific">Diaphorina citri</name>
    <name type="common">Asian citrus psyllid</name>
    <dbReference type="NCBI Taxonomy" id="121845"/>
    <lineage>
        <taxon>Eukaryota</taxon>
        <taxon>Metazoa</taxon>
        <taxon>Ecdysozoa</taxon>
        <taxon>Arthropoda</taxon>
        <taxon>Hexapoda</taxon>
        <taxon>Insecta</taxon>
        <taxon>Pterygota</taxon>
        <taxon>Neoptera</taxon>
        <taxon>Paraneoptera</taxon>
        <taxon>Hemiptera</taxon>
        <taxon>Sternorrhyncha</taxon>
        <taxon>Psylloidea</taxon>
        <taxon>Psyllidae</taxon>
        <taxon>Diaphorininae</taxon>
        <taxon>Diaphorina</taxon>
    </lineage>
</organism>
<evidence type="ECO:0000313" key="3">
    <source>
        <dbReference type="Proteomes" id="UP000079169"/>
    </source>
</evidence>
<feature type="coiled-coil region" evidence="1">
    <location>
        <begin position="7"/>
        <end position="127"/>
    </location>
</feature>
<feature type="region of interest" description="Disordered" evidence="2">
    <location>
        <begin position="478"/>
        <end position="500"/>
    </location>
</feature>
<dbReference type="OMA" id="VIRCEDM"/>
<evidence type="ECO:0000313" key="4">
    <source>
        <dbReference type="RefSeq" id="XP_008487127.1"/>
    </source>
</evidence>
<sequence>MLGWYWYEAEQKQKALKEKELKTKESEINVLKNQSSDNVTKQITELKTQYEQEIKKLEDTLVQERQEYEDLTNRYDILEGEHVDIKASLVKEKENNHGRLQQTQKELREATAELKTLRETYNSKQDAWIKEKLQMQEYLKSYEEKLLGSKETETWMMEVKKFENIIDEKSSELETLRKESHELLELNELMRKETEELRKKLEDYEKVSKAQNTMKVDTSAIERELRETKTRLEGEEKARKSDVAAVKMRYDKRATALSDELKAIQGQVLRFKRERDTFKHMLEGAQKTIADLKASHNSPTTRSSISSTSEEVDDLKAVITSLEQQISCMEDELSESRLETSRLKTELVSEKSAAEIKLSELTSKVNELEEDRLLSSGRTNKIPGLKTRMEVAWHKEREEQQRLLQETSTLARDLRQTLFEVERERDKERLEAKRRFDQMKKTTEEEQEECRRKLTEMQCDLLELRDAHAKLRTTNEKLRREKEKVYTSSRPVSEDSERKVQSLVKIVEELRVLSPELFPGPGKTPPTPPARRKGPKSRESSPNLERRETSNVNSREPSVAKEEHSKSYQLQTTLQRLTEVAAELKRASQLPPTPPTTEESQNRIRRAAFAAKKSVSTESDHTGESSSRALHRKGSLYRKSLSLEQTSQLAQEENIWKMTDDNDSSLTSFQSIDDAYENVKYTNYGRRETSMD</sequence>
<feature type="region of interest" description="Disordered" evidence="2">
    <location>
        <begin position="513"/>
        <end position="634"/>
    </location>
</feature>
<keyword evidence="3" id="KW-1185">Reference proteome</keyword>
<feature type="compositionally biased region" description="Polar residues" evidence="2">
    <location>
        <begin position="567"/>
        <end position="576"/>
    </location>
</feature>
<accession>A0A1S3DSH4</accession>
<name>A0A1S3DSH4_DIACI</name>
<dbReference type="AlphaFoldDB" id="A0A1S3DSH4"/>
<gene>
    <name evidence="4" type="primary">LOC103523898</name>
</gene>
<dbReference type="PANTHER" id="PTHR15742:SF5">
    <property type="entry name" value="GIRDIN"/>
    <property type="match status" value="1"/>
</dbReference>
<evidence type="ECO:0000256" key="1">
    <source>
        <dbReference type="SAM" id="Coils"/>
    </source>
</evidence>
<dbReference type="Proteomes" id="UP000079169">
    <property type="component" value="Unplaced"/>
</dbReference>
<feature type="non-terminal residue" evidence="4">
    <location>
        <position position="692"/>
    </location>
</feature>
<proteinExistence type="predicted"/>
<protein>
    <submittedName>
        <fullName evidence="4">Intracellular protein transport protein USO1-like</fullName>
    </submittedName>
</protein>
<dbReference type="PANTHER" id="PTHR15742">
    <property type="entry name" value="GIRDIN"/>
    <property type="match status" value="1"/>
</dbReference>
<dbReference type="PaxDb" id="121845-A0A1S3DSH4"/>
<dbReference type="KEGG" id="dci:103523898"/>
<reference evidence="4" key="1">
    <citation type="submission" date="2025-08" db="UniProtKB">
        <authorList>
            <consortium name="RefSeq"/>
        </authorList>
    </citation>
    <scope>IDENTIFICATION</scope>
</reference>
<feature type="coiled-coil region" evidence="1">
    <location>
        <begin position="305"/>
        <end position="371"/>
    </location>
</feature>
<dbReference type="GeneID" id="103523898"/>
<feature type="compositionally biased region" description="Basic and acidic residues" evidence="2">
    <location>
        <begin position="536"/>
        <end position="549"/>
    </location>
</feature>
<evidence type="ECO:0000256" key="2">
    <source>
        <dbReference type="SAM" id="MobiDB-lite"/>
    </source>
</evidence>